<dbReference type="Gene3D" id="2.60.120.10">
    <property type="entry name" value="Jelly Rolls"/>
    <property type="match status" value="1"/>
</dbReference>
<dbReference type="HOGENOM" id="CLU_1218192_0_0_7"/>
<name>B8F997_DESAL</name>
<dbReference type="InterPro" id="IPR014710">
    <property type="entry name" value="RmlC-like_jellyroll"/>
</dbReference>
<proteinExistence type="predicted"/>
<evidence type="ECO:0000313" key="2">
    <source>
        <dbReference type="EMBL" id="ACL02843.1"/>
    </source>
</evidence>
<dbReference type="Pfam" id="PF07238">
    <property type="entry name" value="PilZ"/>
    <property type="match status" value="1"/>
</dbReference>
<dbReference type="SUPFAM" id="SSF141371">
    <property type="entry name" value="PilZ domain-like"/>
    <property type="match status" value="1"/>
</dbReference>
<accession>B8F997</accession>
<keyword evidence="3" id="KW-1185">Reference proteome</keyword>
<dbReference type="InterPro" id="IPR018490">
    <property type="entry name" value="cNMP-bd_dom_sf"/>
</dbReference>
<feature type="domain" description="Cyclic nucleotide-binding" evidence="1">
    <location>
        <begin position="1"/>
        <end position="108"/>
    </location>
</feature>
<dbReference type="Proteomes" id="UP000000739">
    <property type="component" value="Chromosome"/>
</dbReference>
<dbReference type="GO" id="GO:0035438">
    <property type="term" value="F:cyclic-di-GMP binding"/>
    <property type="evidence" value="ECO:0007669"/>
    <property type="project" value="InterPro"/>
</dbReference>
<dbReference type="EMBL" id="CP001322">
    <property type="protein sequence ID" value="ACL02843.1"/>
    <property type="molecule type" value="Genomic_DNA"/>
</dbReference>
<evidence type="ECO:0000313" key="3">
    <source>
        <dbReference type="Proteomes" id="UP000000739"/>
    </source>
</evidence>
<organism evidence="2 3">
    <name type="scientific">Desulfatibacillum aliphaticivorans</name>
    <dbReference type="NCBI Taxonomy" id="218208"/>
    <lineage>
        <taxon>Bacteria</taxon>
        <taxon>Pseudomonadati</taxon>
        <taxon>Thermodesulfobacteriota</taxon>
        <taxon>Desulfobacteria</taxon>
        <taxon>Desulfobacterales</taxon>
        <taxon>Desulfatibacillaceae</taxon>
        <taxon>Desulfatibacillum</taxon>
    </lineage>
</organism>
<dbReference type="SUPFAM" id="SSF51206">
    <property type="entry name" value="cAMP-binding domain-like"/>
    <property type="match status" value="1"/>
</dbReference>
<dbReference type="Gene3D" id="2.40.10.220">
    <property type="entry name" value="predicted glycosyltransferase like domains"/>
    <property type="match status" value="1"/>
</dbReference>
<sequence>MFEVVAREEFNDGDLIFEEDAAGDKIYQVETGAVTVTKKVYGEDIVVEVIRKGEIFGEMSYIAKIPRTATARALGATVVNVLDPGAIRDEFSGLSQGMRQIFRSLVMRLKKATDTSSGVHFLRKEPRVKKMFSLSFLAGDAIRESYSHDASCGGLFIKTDRPLDIGREFELSLWLPNHPKPLKIKSKVMWNRPKTDDPIEMPVGMGVQFTSISRDDYEKLQVALPEC</sequence>
<dbReference type="eggNOG" id="COG0664">
    <property type="taxonomic scope" value="Bacteria"/>
</dbReference>
<dbReference type="InterPro" id="IPR009875">
    <property type="entry name" value="PilZ_domain"/>
</dbReference>
<dbReference type="AlphaFoldDB" id="B8F997"/>
<dbReference type="RefSeq" id="WP_012610280.1">
    <property type="nucleotide sequence ID" value="NC_011768.1"/>
</dbReference>
<dbReference type="Pfam" id="PF00027">
    <property type="entry name" value="cNMP_binding"/>
    <property type="match status" value="1"/>
</dbReference>
<reference evidence="2 3" key="1">
    <citation type="journal article" date="2012" name="Environ. Microbiol.">
        <title>The genome sequence of Desulfatibacillum alkenivorans AK-01: a blueprint for anaerobic alkane oxidation.</title>
        <authorList>
            <person name="Callaghan A.V."/>
            <person name="Morris B.E."/>
            <person name="Pereira I.A."/>
            <person name="McInerney M.J."/>
            <person name="Austin R.N."/>
            <person name="Groves J.T."/>
            <person name="Kukor J.J."/>
            <person name="Suflita J.M."/>
            <person name="Young L.Y."/>
            <person name="Zylstra G.J."/>
            <person name="Wawrik B."/>
        </authorList>
    </citation>
    <scope>NUCLEOTIDE SEQUENCE [LARGE SCALE GENOMIC DNA]</scope>
    <source>
        <strain evidence="2 3">AK-01</strain>
    </source>
</reference>
<dbReference type="CDD" id="cd00038">
    <property type="entry name" value="CAP_ED"/>
    <property type="match status" value="1"/>
</dbReference>
<dbReference type="SMART" id="SM00100">
    <property type="entry name" value="cNMP"/>
    <property type="match status" value="1"/>
</dbReference>
<dbReference type="InterPro" id="IPR000595">
    <property type="entry name" value="cNMP-bd_dom"/>
</dbReference>
<gene>
    <name evidence="2" type="ordered locus">Dalk_1140</name>
</gene>
<evidence type="ECO:0000259" key="1">
    <source>
        <dbReference type="PROSITE" id="PS50042"/>
    </source>
</evidence>
<dbReference type="PROSITE" id="PS50042">
    <property type="entry name" value="CNMP_BINDING_3"/>
    <property type="match status" value="1"/>
</dbReference>
<protein>
    <submittedName>
        <fullName evidence="2">Cyclic nucleotide-binding protein</fullName>
    </submittedName>
</protein>
<dbReference type="KEGG" id="dal:Dalk_1140"/>
<dbReference type="eggNOG" id="COG3215">
    <property type="taxonomic scope" value="Bacteria"/>
</dbReference>